<evidence type="ECO:0000259" key="1">
    <source>
        <dbReference type="PROSITE" id="PS50994"/>
    </source>
</evidence>
<dbReference type="InterPro" id="IPR036397">
    <property type="entry name" value="RNaseH_sf"/>
</dbReference>
<dbReference type="InterPro" id="IPR050900">
    <property type="entry name" value="Transposase_IS3/IS150/IS904"/>
</dbReference>
<dbReference type="Gene3D" id="3.30.420.10">
    <property type="entry name" value="Ribonuclease H-like superfamily/Ribonuclease H"/>
    <property type="match status" value="1"/>
</dbReference>
<dbReference type="AlphaFoldDB" id="A0A4P0Y0E5"/>
<dbReference type="InterPro" id="IPR012337">
    <property type="entry name" value="RNaseH-like_sf"/>
</dbReference>
<gene>
    <name evidence="2" type="ORF">NCTC9183_02558</name>
</gene>
<feature type="domain" description="Integrase catalytic" evidence="1">
    <location>
        <begin position="1"/>
        <end position="72"/>
    </location>
</feature>
<accession>A0A4P0Y0E5</accession>
<dbReference type="PANTHER" id="PTHR46889">
    <property type="entry name" value="TRANSPOSASE INSF FOR INSERTION SEQUENCE IS3B-RELATED"/>
    <property type="match status" value="1"/>
</dbReference>
<dbReference type="Pfam" id="PF00665">
    <property type="entry name" value="rve"/>
    <property type="match status" value="1"/>
</dbReference>
<proteinExistence type="predicted"/>
<name>A0A4P0Y0E5_KLEPN</name>
<dbReference type="SUPFAM" id="SSF53098">
    <property type="entry name" value="Ribonuclease H-like"/>
    <property type="match status" value="1"/>
</dbReference>
<dbReference type="PROSITE" id="PS50994">
    <property type="entry name" value="INTEGRASE"/>
    <property type="match status" value="1"/>
</dbReference>
<evidence type="ECO:0000313" key="2">
    <source>
        <dbReference type="EMBL" id="VTM53529.1"/>
    </source>
</evidence>
<dbReference type="PANTHER" id="PTHR46889:SF4">
    <property type="entry name" value="TRANSPOSASE INSO FOR INSERTION SEQUENCE ELEMENT IS911B-RELATED"/>
    <property type="match status" value="1"/>
</dbReference>
<sequence>MRQKANEKWVTDVTEFPVQGKKLYLSSVLDLFNREVIAYSLSERPVMEMVNTMLDGAFPKLRPGDAPLLHSDSKNVCVSSHHHACCFVRRGEITDAVKTFRLPDSHSDRPRNVSFPWTRRLTESTSCEASPHRWRVTQEGPDVLSPYCPVRVIVRRNDDKFQKGLGYGED</sequence>
<dbReference type="EMBL" id="CABDVL010000003">
    <property type="protein sequence ID" value="VTM53529.1"/>
    <property type="molecule type" value="Genomic_DNA"/>
</dbReference>
<organism evidence="2">
    <name type="scientific">Klebsiella pneumoniae</name>
    <dbReference type="NCBI Taxonomy" id="573"/>
    <lineage>
        <taxon>Bacteria</taxon>
        <taxon>Pseudomonadati</taxon>
        <taxon>Pseudomonadota</taxon>
        <taxon>Gammaproteobacteria</taxon>
        <taxon>Enterobacterales</taxon>
        <taxon>Enterobacteriaceae</taxon>
        <taxon>Klebsiella/Raoultella group</taxon>
        <taxon>Klebsiella</taxon>
        <taxon>Klebsiella pneumoniae complex</taxon>
    </lineage>
</organism>
<dbReference type="GO" id="GO:0015074">
    <property type="term" value="P:DNA integration"/>
    <property type="evidence" value="ECO:0007669"/>
    <property type="project" value="InterPro"/>
</dbReference>
<dbReference type="GO" id="GO:0003676">
    <property type="term" value="F:nucleic acid binding"/>
    <property type="evidence" value="ECO:0007669"/>
    <property type="project" value="InterPro"/>
</dbReference>
<protein>
    <submittedName>
        <fullName evidence="2">Transposase</fullName>
    </submittedName>
</protein>
<reference evidence="2" key="1">
    <citation type="submission" date="2019-04" db="EMBL/GenBank/DDBJ databases">
        <authorList>
            <consortium name="Pathogen Informatics"/>
        </authorList>
    </citation>
    <scope>NUCLEOTIDE SEQUENCE</scope>
    <source>
        <strain evidence="2">NCTC9183</strain>
    </source>
</reference>
<dbReference type="Proteomes" id="UP000507695">
    <property type="component" value="Unassembled WGS sequence"/>
</dbReference>
<dbReference type="InterPro" id="IPR001584">
    <property type="entry name" value="Integrase_cat-core"/>
</dbReference>